<dbReference type="AlphaFoldDB" id="A0A1V0NBU1"/>
<dbReference type="SMR" id="A0A1V0NBU1"/>
<accession>A0A1V0NBU1</accession>
<dbReference type="EMBL" id="CP016699">
    <property type="protein sequence ID" value="ARD97398.1"/>
    <property type="molecule type" value="Genomic_DNA"/>
</dbReference>
<protein>
    <recommendedName>
        <fullName evidence="3">Nucleotidyl transferase AbiEii/AbiGii toxin family protein</fullName>
    </recommendedName>
</protein>
<organism evidence="1 2">
    <name type="scientific">Lactococcus lactis subsp. lactis</name>
    <name type="common">Streptococcus lactis</name>
    <dbReference type="NCBI Taxonomy" id="1360"/>
    <lineage>
        <taxon>Bacteria</taxon>
        <taxon>Bacillati</taxon>
        <taxon>Bacillota</taxon>
        <taxon>Bacilli</taxon>
        <taxon>Lactobacillales</taxon>
        <taxon>Streptococcaceae</taxon>
        <taxon>Lactococcus</taxon>
    </lineage>
</organism>
<dbReference type="InterPro" id="IPR014942">
    <property type="entry name" value="AbiEii"/>
</dbReference>
<name>A0A1V0NBU1_LACLL</name>
<evidence type="ECO:0000313" key="2">
    <source>
        <dbReference type="Proteomes" id="UP000192085"/>
    </source>
</evidence>
<evidence type="ECO:0000313" key="1">
    <source>
        <dbReference type="EMBL" id="ARD97398.1"/>
    </source>
</evidence>
<dbReference type="Gene3D" id="3.10.450.620">
    <property type="entry name" value="JHP933, nucleotidyltransferase-like core domain"/>
    <property type="match status" value="1"/>
</dbReference>
<sequence length="298" mass="35372">MKNTRLKDLIATRNDDIGIENYRIRYATERFLTRLSASQYKEKFVLKGGFLIGVTYNLSQRTTKDLDTALIDFKSDAQSIERVITEICNIDLEDQVLFKLKELTSSQDMRIYPGYRAKLKMMFPDGNTRIDFDLDIGVGDRITPEAKKIKIPLIFNEVKGVEKQIEVLAYPKETIQAEKLETILTRGKVNTRMKDYYDFHLLLTDQENSNSISFYYAFKNTWEFRNPTQFIDEELFEDWLFILDEILESKELKEKYWPNYIKDRNYAKHLNMDDIISEIKEFVSKLKEEYIKENMSRN</sequence>
<gene>
    <name evidence="1" type="ORF">LL275_pA051</name>
</gene>
<reference evidence="1 2" key="1">
    <citation type="journal article" date="2017" name="BMC Genomics">
        <title>Comparative and functional genomics of the Lactococcus lactis taxon; insights into evolution and niche adaptation.</title>
        <authorList>
            <person name="Kelleher P."/>
            <person name="Bottacini F."/>
            <person name="Mahony J."/>
            <person name="Kilcawley K.N."/>
            <person name="van Sinderen D."/>
        </authorList>
    </citation>
    <scope>NUCLEOTIDE SEQUENCE [LARGE SCALE GENOMIC DNA]</scope>
    <source>
        <strain evidence="1 2">275</strain>
        <plasmid evidence="2">p275a</plasmid>
    </source>
</reference>
<dbReference type="Pfam" id="PF08843">
    <property type="entry name" value="AbiEii"/>
    <property type="match status" value="1"/>
</dbReference>
<proteinExistence type="predicted"/>
<keyword evidence="1" id="KW-0614">Plasmid</keyword>
<dbReference type="Proteomes" id="UP000192085">
    <property type="component" value="Plasmid p275A"/>
</dbReference>
<dbReference type="RefSeq" id="WP_012477748.1">
    <property type="nucleotide sequence ID" value="NZ_CP016699.1"/>
</dbReference>
<geneLocation type="plasmid" evidence="2">
    <name>p275a</name>
</geneLocation>
<evidence type="ECO:0008006" key="3">
    <source>
        <dbReference type="Google" id="ProtNLM"/>
    </source>
</evidence>